<feature type="transmembrane region" description="Helical" evidence="1">
    <location>
        <begin position="67"/>
        <end position="94"/>
    </location>
</feature>
<dbReference type="EMBL" id="FMMM01000067">
    <property type="protein sequence ID" value="SCQ23193.1"/>
    <property type="molecule type" value="Genomic_DNA"/>
</dbReference>
<evidence type="ECO:0000313" key="2">
    <source>
        <dbReference type="EMBL" id="PDP44278.1"/>
    </source>
</evidence>
<evidence type="ECO:0000313" key="3">
    <source>
        <dbReference type="EMBL" id="SCQ23193.1"/>
    </source>
</evidence>
<keyword evidence="1" id="KW-1133">Transmembrane helix</keyword>
<proteinExistence type="predicted"/>
<protein>
    <submittedName>
        <fullName evidence="3">Uncharacterized protein</fullName>
    </submittedName>
</protein>
<name>A0A1D3UT08_TANFO</name>
<dbReference type="Proteomes" id="UP000219259">
    <property type="component" value="Unassembled WGS sequence"/>
</dbReference>
<reference evidence="3 4" key="1">
    <citation type="submission" date="2016-09" db="EMBL/GenBank/DDBJ databases">
        <authorList>
            <person name="Capua I."/>
            <person name="De Benedictis P."/>
            <person name="Joannis T."/>
            <person name="Lombin L.H."/>
            <person name="Cattoli G."/>
        </authorList>
    </citation>
    <scope>NUCLEOTIDE SEQUENCE [LARGE SCALE GENOMIC DNA]</scope>
    <source>
        <strain evidence="3 4">UB20</strain>
    </source>
</reference>
<dbReference type="Proteomes" id="UP000182057">
    <property type="component" value="Unassembled WGS sequence"/>
</dbReference>
<evidence type="ECO:0000313" key="4">
    <source>
        <dbReference type="Proteomes" id="UP000182057"/>
    </source>
</evidence>
<accession>A0A1D3UT08</accession>
<reference evidence="2 5" key="2">
    <citation type="submission" date="2017-09" db="EMBL/GenBank/DDBJ databases">
        <title>Phase variable restriction modification systems are present in the genome sequences of periodontal pathogens Prevotella intermedia, Tannerella forsythia and Porphyromonas gingivalis.</title>
        <authorList>
            <person name="Haigh R.D."/>
            <person name="Crawford L."/>
            <person name="Ralph J."/>
            <person name="Wanford J."/>
            <person name="Vartoukian S.R."/>
            <person name="Hijazib K."/>
            <person name="Wade W."/>
            <person name="Oggioni M.R."/>
        </authorList>
    </citation>
    <scope>NUCLEOTIDE SEQUENCE [LARGE SCALE GENOMIC DNA]</scope>
    <source>
        <strain evidence="2 5">WW11663</strain>
    </source>
</reference>
<dbReference type="EMBL" id="NSLJ01000008">
    <property type="protein sequence ID" value="PDP44278.1"/>
    <property type="molecule type" value="Genomic_DNA"/>
</dbReference>
<evidence type="ECO:0000256" key="1">
    <source>
        <dbReference type="SAM" id="Phobius"/>
    </source>
</evidence>
<dbReference type="OrthoDB" id="10001264at2"/>
<organism evidence="3 4">
    <name type="scientific">Tannerella forsythia</name>
    <name type="common">Bacteroides forsythus</name>
    <dbReference type="NCBI Taxonomy" id="28112"/>
    <lineage>
        <taxon>Bacteria</taxon>
        <taxon>Pseudomonadati</taxon>
        <taxon>Bacteroidota</taxon>
        <taxon>Bacteroidia</taxon>
        <taxon>Bacteroidales</taxon>
        <taxon>Tannerellaceae</taxon>
        <taxon>Tannerella</taxon>
    </lineage>
</organism>
<feature type="transmembrane region" description="Helical" evidence="1">
    <location>
        <begin position="7"/>
        <end position="25"/>
    </location>
</feature>
<dbReference type="GeneID" id="34759340"/>
<sequence length="95" mass="9293" precursor="true">MKTNKKAIFGMLVAMVMSLGMMGGINSKTNDVSTQQWAAISYYCGNNSEGTAGQVVGKALGGCFSGAAAGIVMAGIATGGVGLVAGLAWGGVVAS</sequence>
<evidence type="ECO:0000313" key="5">
    <source>
        <dbReference type="Proteomes" id="UP000219259"/>
    </source>
</evidence>
<dbReference type="RefSeq" id="WP_041590860.1">
    <property type="nucleotide sequence ID" value="NZ_CAJPTF010000027.1"/>
</dbReference>
<dbReference type="AlphaFoldDB" id="A0A1D3UT08"/>
<keyword evidence="1" id="KW-0472">Membrane</keyword>
<keyword evidence="1" id="KW-0812">Transmembrane</keyword>
<gene>
    <name evidence="2" type="ORF">CLI86_04335</name>
    <name evidence="3" type="ORF">TFUB20_01980</name>
</gene>